<comment type="subcellular location">
    <subcellularLocation>
        <location evidence="1">Secreted</location>
    </subcellularLocation>
</comment>
<feature type="compositionally biased region" description="Acidic residues" evidence="7">
    <location>
        <begin position="81"/>
        <end position="95"/>
    </location>
</feature>
<dbReference type="OrthoDB" id="6159730at2759"/>
<evidence type="ECO:0000256" key="2">
    <source>
        <dbReference type="ARBA" id="ARBA00008670"/>
    </source>
</evidence>
<dbReference type="Pfam" id="PF00229">
    <property type="entry name" value="TNF"/>
    <property type="match status" value="1"/>
</dbReference>
<dbReference type="STRING" id="400727.A0A2T7NC14"/>
<evidence type="ECO:0000256" key="1">
    <source>
        <dbReference type="ARBA" id="ARBA00004613"/>
    </source>
</evidence>
<dbReference type="PANTHER" id="PTHR15151">
    <property type="entry name" value="PROTEIN EIGER"/>
    <property type="match status" value="1"/>
</dbReference>
<dbReference type="PROSITE" id="PS50049">
    <property type="entry name" value="THD_2"/>
    <property type="match status" value="1"/>
</dbReference>
<sequence>MHHYTGHEILQLKIQLQQLQENCYVQQQLQDSSRAAAVPDGDGANRGSYVVGSLIREVTVSSSLQQVQVESGETPVISADVDQETEDDNDSDNDISEASPVIWHRFRRNAEAQAKGRKKPGKKQNGTNGPGKECKKFDKCVPKIEAVHFKSNFWNNRKKSEFGKDEALKFFTEAEWMKEFYKDKVRPVDALRDGGFNVTKTGLYLIYSSVLFHDLKPRQSQAVVVNGVKLFKCMESVDYIDRDLPPDQNQAKYKSCAMTGVTQLKKGDRLEVQNLYPNTEIDLTDDATYFGAVLLTPTGP</sequence>
<dbReference type="SUPFAM" id="SSF49842">
    <property type="entry name" value="TNF-like"/>
    <property type="match status" value="1"/>
</dbReference>
<keyword evidence="3" id="KW-0202">Cytokine</keyword>
<protein>
    <recommendedName>
        <fullName evidence="8">THD domain-containing protein</fullName>
    </recommendedName>
</protein>
<evidence type="ECO:0000313" key="10">
    <source>
        <dbReference type="Proteomes" id="UP000245119"/>
    </source>
</evidence>
<evidence type="ECO:0000256" key="5">
    <source>
        <dbReference type="ARBA" id="ARBA00023157"/>
    </source>
</evidence>
<dbReference type="InterPro" id="IPR008983">
    <property type="entry name" value="Tumour_necrosis_fac-like_dom"/>
</dbReference>
<name>A0A2T7NC14_POMCA</name>
<evidence type="ECO:0000256" key="3">
    <source>
        <dbReference type="ARBA" id="ARBA00022514"/>
    </source>
</evidence>
<dbReference type="GO" id="GO:0006955">
    <property type="term" value="P:immune response"/>
    <property type="evidence" value="ECO:0007669"/>
    <property type="project" value="InterPro"/>
</dbReference>
<dbReference type="GO" id="GO:0005615">
    <property type="term" value="C:extracellular space"/>
    <property type="evidence" value="ECO:0007669"/>
    <property type="project" value="UniProtKB-KW"/>
</dbReference>
<keyword evidence="6" id="KW-0325">Glycoprotein</keyword>
<proteinExistence type="inferred from homology"/>
<reference evidence="9 10" key="1">
    <citation type="submission" date="2018-04" db="EMBL/GenBank/DDBJ databases">
        <title>The genome of golden apple snail Pomacea canaliculata provides insight into stress tolerance and invasive adaptation.</title>
        <authorList>
            <person name="Liu C."/>
            <person name="Liu B."/>
            <person name="Ren Y."/>
            <person name="Zhang Y."/>
            <person name="Wang H."/>
            <person name="Li S."/>
            <person name="Jiang F."/>
            <person name="Yin L."/>
            <person name="Zhang G."/>
            <person name="Qian W."/>
            <person name="Fan W."/>
        </authorList>
    </citation>
    <scope>NUCLEOTIDE SEQUENCE [LARGE SCALE GENOMIC DNA]</scope>
    <source>
        <strain evidence="9">SZHN2017</strain>
        <tissue evidence="9">Muscle</tissue>
    </source>
</reference>
<accession>A0A2T7NC14</accession>
<dbReference type="InterPro" id="IPR051748">
    <property type="entry name" value="TNF_Ligand_Superfamily"/>
</dbReference>
<dbReference type="GO" id="GO:0016020">
    <property type="term" value="C:membrane"/>
    <property type="evidence" value="ECO:0007669"/>
    <property type="project" value="InterPro"/>
</dbReference>
<keyword evidence="5" id="KW-1015">Disulfide bond</keyword>
<dbReference type="Proteomes" id="UP000245119">
    <property type="component" value="Linkage Group LG14"/>
</dbReference>
<evidence type="ECO:0000256" key="4">
    <source>
        <dbReference type="ARBA" id="ARBA00022525"/>
    </source>
</evidence>
<dbReference type="GO" id="GO:0005125">
    <property type="term" value="F:cytokine activity"/>
    <property type="evidence" value="ECO:0007669"/>
    <property type="project" value="UniProtKB-KW"/>
</dbReference>
<evidence type="ECO:0000256" key="7">
    <source>
        <dbReference type="SAM" id="MobiDB-lite"/>
    </source>
</evidence>
<comment type="similarity">
    <text evidence="2">Belongs to the tumor necrosis factor family.</text>
</comment>
<dbReference type="GO" id="GO:0005164">
    <property type="term" value="F:tumor necrosis factor receptor binding"/>
    <property type="evidence" value="ECO:0007669"/>
    <property type="project" value="InterPro"/>
</dbReference>
<keyword evidence="4" id="KW-0964">Secreted</keyword>
<evidence type="ECO:0000313" key="9">
    <source>
        <dbReference type="EMBL" id="PVD18720.1"/>
    </source>
</evidence>
<feature type="domain" description="THD" evidence="8">
    <location>
        <begin position="145"/>
        <end position="295"/>
    </location>
</feature>
<dbReference type="Gene3D" id="2.60.120.40">
    <property type="match status" value="1"/>
</dbReference>
<organism evidence="9 10">
    <name type="scientific">Pomacea canaliculata</name>
    <name type="common">Golden apple snail</name>
    <dbReference type="NCBI Taxonomy" id="400727"/>
    <lineage>
        <taxon>Eukaryota</taxon>
        <taxon>Metazoa</taxon>
        <taxon>Spiralia</taxon>
        <taxon>Lophotrochozoa</taxon>
        <taxon>Mollusca</taxon>
        <taxon>Gastropoda</taxon>
        <taxon>Caenogastropoda</taxon>
        <taxon>Architaenioglossa</taxon>
        <taxon>Ampullarioidea</taxon>
        <taxon>Ampullariidae</taxon>
        <taxon>Pomacea</taxon>
    </lineage>
</organism>
<feature type="region of interest" description="Disordered" evidence="7">
    <location>
        <begin position="66"/>
        <end position="133"/>
    </location>
</feature>
<dbReference type="AlphaFoldDB" id="A0A2T7NC14"/>
<evidence type="ECO:0000259" key="8">
    <source>
        <dbReference type="PROSITE" id="PS50049"/>
    </source>
</evidence>
<evidence type="ECO:0000256" key="6">
    <source>
        <dbReference type="ARBA" id="ARBA00023180"/>
    </source>
</evidence>
<comment type="caution">
    <text evidence="9">The sequence shown here is derived from an EMBL/GenBank/DDBJ whole genome shotgun (WGS) entry which is preliminary data.</text>
</comment>
<dbReference type="PANTHER" id="PTHR15151:SF24">
    <property type="entry name" value="A PROLIFERATION-INDUCING LIGAND-LIKE PROTEIN-RELATED"/>
    <property type="match status" value="1"/>
</dbReference>
<dbReference type="InterPro" id="IPR006052">
    <property type="entry name" value="TNF_dom"/>
</dbReference>
<dbReference type="EMBL" id="PZQS01000014">
    <property type="protein sequence ID" value="PVD18720.1"/>
    <property type="molecule type" value="Genomic_DNA"/>
</dbReference>
<keyword evidence="10" id="KW-1185">Reference proteome</keyword>
<gene>
    <name evidence="9" type="ORF">C0Q70_21271</name>
</gene>